<feature type="region of interest" description="Disordered" evidence="3">
    <location>
        <begin position="253"/>
        <end position="272"/>
    </location>
</feature>
<dbReference type="InterPro" id="IPR035979">
    <property type="entry name" value="RBD_domain_sf"/>
</dbReference>
<evidence type="ECO:0008006" key="8">
    <source>
        <dbReference type="Google" id="ProtNLM"/>
    </source>
</evidence>
<dbReference type="GO" id="GO:0003729">
    <property type="term" value="F:mRNA binding"/>
    <property type="evidence" value="ECO:0000318"/>
    <property type="project" value="GO_Central"/>
</dbReference>
<organism evidence="6 7">
    <name type="scientific">Brassica campestris</name>
    <name type="common">Field mustard</name>
    <dbReference type="NCBI Taxonomy" id="3711"/>
    <lineage>
        <taxon>Eukaryota</taxon>
        <taxon>Viridiplantae</taxon>
        <taxon>Streptophyta</taxon>
        <taxon>Embryophyta</taxon>
        <taxon>Tracheophyta</taxon>
        <taxon>Spermatophyta</taxon>
        <taxon>Magnoliopsida</taxon>
        <taxon>eudicotyledons</taxon>
        <taxon>Gunneridae</taxon>
        <taxon>Pentapetalae</taxon>
        <taxon>rosids</taxon>
        <taxon>malvids</taxon>
        <taxon>Brassicales</taxon>
        <taxon>Brassicaceae</taxon>
        <taxon>Brassiceae</taxon>
        <taxon>Brassica</taxon>
    </lineage>
</organism>
<evidence type="ECO:0000256" key="1">
    <source>
        <dbReference type="ARBA" id="ARBA00022884"/>
    </source>
</evidence>
<feature type="compositionally biased region" description="Low complexity" evidence="3">
    <location>
        <begin position="370"/>
        <end position="380"/>
    </location>
</feature>
<dbReference type="Pfam" id="PF00076">
    <property type="entry name" value="RRM_1"/>
    <property type="match status" value="1"/>
</dbReference>
<dbReference type="CDD" id="cd00590">
    <property type="entry name" value="RRM_SF"/>
    <property type="match status" value="1"/>
</dbReference>
<dbReference type="GO" id="GO:0005829">
    <property type="term" value="C:cytosol"/>
    <property type="evidence" value="ECO:0000318"/>
    <property type="project" value="GO_Central"/>
</dbReference>
<dbReference type="PROSITE" id="PS50102">
    <property type="entry name" value="RRM"/>
    <property type="match status" value="1"/>
</dbReference>
<reference evidence="6 7" key="2">
    <citation type="journal article" date="2018" name="Hortic Res">
        <title>Improved Brassica rapa reference genome by single-molecule sequencing and chromosome conformation capture technologies.</title>
        <authorList>
            <person name="Zhang L."/>
            <person name="Cai X."/>
            <person name="Wu J."/>
            <person name="Liu M."/>
            <person name="Grob S."/>
            <person name="Cheng F."/>
            <person name="Liang J."/>
            <person name="Cai C."/>
            <person name="Liu Z."/>
            <person name="Liu B."/>
            <person name="Wang F."/>
            <person name="Li S."/>
            <person name="Liu F."/>
            <person name="Li X."/>
            <person name="Cheng L."/>
            <person name="Yang W."/>
            <person name="Li M.H."/>
            <person name="Grossniklaus U."/>
            <person name="Zheng H."/>
            <person name="Wang X."/>
        </authorList>
    </citation>
    <scope>NUCLEOTIDE SEQUENCE [LARGE SCALE GENOMIC DNA]</scope>
    <source>
        <strain evidence="6 7">cv. Chiifu-401-42</strain>
    </source>
</reference>
<dbReference type="InterPro" id="IPR012677">
    <property type="entry name" value="Nucleotide-bd_a/b_plait_sf"/>
</dbReference>
<dbReference type="PANTHER" id="PTHR10693:SF72">
    <property type="entry name" value="RRM DOMAIN-CONTAINING PROTEIN"/>
    <property type="match status" value="1"/>
</dbReference>
<dbReference type="Gene3D" id="3.30.70.330">
    <property type="match status" value="1"/>
</dbReference>
<keyword evidence="1 2" id="KW-0694">RNA-binding</keyword>
<dbReference type="STRING" id="51351.M4CJI3"/>
<dbReference type="InParanoid" id="M4CJI3"/>
<dbReference type="SUPFAM" id="SSF54928">
    <property type="entry name" value="RNA-binding domain, RBD"/>
    <property type="match status" value="1"/>
</dbReference>
<dbReference type="EnsemblPlants" id="Bra004367.1">
    <property type="protein sequence ID" value="Bra004367.1-P"/>
    <property type="gene ID" value="Bra004367"/>
</dbReference>
<evidence type="ECO:0000256" key="2">
    <source>
        <dbReference type="PROSITE-ProRule" id="PRU00176"/>
    </source>
</evidence>
<name>M4CJI3_BRACM</name>
<protein>
    <recommendedName>
        <fullName evidence="8">RRM domain-containing protein</fullName>
    </recommendedName>
</protein>
<dbReference type="Proteomes" id="UP000011750">
    <property type="component" value="Chromosome A07"/>
</dbReference>
<dbReference type="Gene3D" id="3.10.450.50">
    <property type="match status" value="1"/>
</dbReference>
<feature type="domain" description="RRM" evidence="4">
    <location>
        <begin position="280"/>
        <end position="360"/>
    </location>
</feature>
<dbReference type="HOGENOM" id="CLU_026954_4_0_1"/>
<dbReference type="eggNOG" id="KOG0116">
    <property type="taxonomic scope" value="Eukaryota"/>
</dbReference>
<dbReference type="OMA" id="HYLTCEY"/>
<feature type="domain" description="NTF2" evidence="5">
    <location>
        <begin position="17"/>
        <end position="135"/>
    </location>
</feature>
<evidence type="ECO:0000313" key="6">
    <source>
        <dbReference type="EnsemblPlants" id="Bra004367.1-P"/>
    </source>
</evidence>
<dbReference type="InterPro" id="IPR000504">
    <property type="entry name" value="RRM_dom"/>
</dbReference>
<dbReference type="CDD" id="cd00780">
    <property type="entry name" value="NTF2"/>
    <property type="match status" value="1"/>
</dbReference>
<evidence type="ECO:0000313" key="7">
    <source>
        <dbReference type="Proteomes" id="UP000011750"/>
    </source>
</evidence>
<evidence type="ECO:0000259" key="5">
    <source>
        <dbReference type="PROSITE" id="PS50177"/>
    </source>
</evidence>
<sequence>MAAAEEGAVVHPSHEEISEAFVNQYYHIMVNATDEAYRLYVDGSVITRPGGGPHGPMLSFTSLQAIKEHYLTCEYKGTTYDVLSVDSQRSLRDGILIMVVGFLTGKDNLKRKFSQTFYLAPQDKAYVVVNDMYRFVDEEESSLPPTVVESVPEAEVAKPVDEVSKTEQVKKVIDDAPAKKSVKAAEAKKVVAGAAPPPVAAQKPKEPIAETAADGAKKSYAAMVQSLLRNAAPFQAKAAPVQKPRSMAPPAKARAAAPAPAVVGKPERKSDQRIVDEPGTSVFVSNLPMDAKAPQLYELFKDFGPIKEGGVQIRSSRASGRCFGFVSFESVASVQSMLKAAKSNPFKLGEHKLRVKEKQGKLLFLEYDGSKQSGGRSGSKAQNGSVDESKTPTGSVDESKTPSGSADGSKSENGSAAGGEDDDGFKTITSRRNRRGNGDKKNSVTPKIRRFDHMVADQGDDYTHHLMVKSTATA</sequence>
<reference evidence="6 7" key="1">
    <citation type="journal article" date="2011" name="Nat. Genet.">
        <title>The genome of the mesopolyploid crop species Brassica rapa.</title>
        <authorList>
            <consortium name="Brassica rapa Genome Sequencing Project Consortium"/>
            <person name="Wang X."/>
            <person name="Wang H."/>
            <person name="Wang J."/>
            <person name="Sun R."/>
            <person name="Wu J."/>
            <person name="Liu S."/>
            <person name="Bai Y."/>
            <person name="Mun J.H."/>
            <person name="Bancroft I."/>
            <person name="Cheng F."/>
            <person name="Huang S."/>
            <person name="Li X."/>
            <person name="Hua W."/>
            <person name="Wang J."/>
            <person name="Wang X."/>
            <person name="Freeling M."/>
            <person name="Pires J.C."/>
            <person name="Paterson A.H."/>
            <person name="Chalhoub B."/>
            <person name="Wang B."/>
            <person name="Hayward A."/>
            <person name="Sharpe A.G."/>
            <person name="Park B.S."/>
            <person name="Weisshaar B."/>
            <person name="Liu B."/>
            <person name="Li B."/>
            <person name="Liu B."/>
            <person name="Tong C."/>
            <person name="Song C."/>
            <person name="Duran C."/>
            <person name="Peng C."/>
            <person name="Geng C."/>
            <person name="Koh C."/>
            <person name="Lin C."/>
            <person name="Edwards D."/>
            <person name="Mu D."/>
            <person name="Shen D."/>
            <person name="Soumpourou E."/>
            <person name="Li F."/>
            <person name="Fraser F."/>
            <person name="Conant G."/>
            <person name="Lassalle G."/>
            <person name="King G.J."/>
            <person name="Bonnema G."/>
            <person name="Tang H."/>
            <person name="Wang H."/>
            <person name="Belcram H."/>
            <person name="Zhou H."/>
            <person name="Hirakawa H."/>
            <person name="Abe H."/>
            <person name="Guo H."/>
            <person name="Wang H."/>
            <person name="Jin H."/>
            <person name="Parkin I.A."/>
            <person name="Batley J."/>
            <person name="Kim J.S."/>
            <person name="Just J."/>
            <person name="Li J."/>
            <person name="Xu J."/>
            <person name="Deng J."/>
            <person name="Kim J.A."/>
            <person name="Li J."/>
            <person name="Yu J."/>
            <person name="Meng J."/>
            <person name="Wang J."/>
            <person name="Min J."/>
            <person name="Poulain J."/>
            <person name="Wang J."/>
            <person name="Hatakeyama K."/>
            <person name="Wu K."/>
            <person name="Wang L."/>
            <person name="Fang L."/>
            <person name="Trick M."/>
            <person name="Links M.G."/>
            <person name="Zhao M."/>
            <person name="Jin M."/>
            <person name="Ramchiary N."/>
            <person name="Drou N."/>
            <person name="Berkman P.J."/>
            <person name="Cai Q."/>
            <person name="Huang Q."/>
            <person name="Li R."/>
            <person name="Tabata S."/>
            <person name="Cheng S."/>
            <person name="Zhang S."/>
            <person name="Zhang S."/>
            <person name="Huang S."/>
            <person name="Sato S."/>
            <person name="Sun S."/>
            <person name="Kwon S.J."/>
            <person name="Choi S.R."/>
            <person name="Lee T.H."/>
            <person name="Fan W."/>
            <person name="Zhao X."/>
            <person name="Tan X."/>
            <person name="Xu X."/>
            <person name="Wang Y."/>
            <person name="Qiu Y."/>
            <person name="Yin Y."/>
            <person name="Li Y."/>
            <person name="Du Y."/>
            <person name="Liao Y."/>
            <person name="Lim Y."/>
            <person name="Narusaka Y."/>
            <person name="Wang Y."/>
            <person name="Wang Z."/>
            <person name="Li Z."/>
            <person name="Wang Z."/>
            <person name="Xiong Z."/>
            <person name="Zhang Z."/>
        </authorList>
    </citation>
    <scope>NUCLEOTIDE SEQUENCE [LARGE SCALE GENOMIC DNA]</scope>
    <source>
        <strain evidence="6 7">cv. Chiifu-401-42</strain>
    </source>
</reference>
<dbReference type="AlphaFoldDB" id="M4CJI3"/>
<evidence type="ECO:0000256" key="3">
    <source>
        <dbReference type="SAM" id="MobiDB-lite"/>
    </source>
</evidence>
<feature type="region of interest" description="Disordered" evidence="3">
    <location>
        <begin position="368"/>
        <end position="450"/>
    </location>
</feature>
<dbReference type="InterPro" id="IPR018222">
    <property type="entry name" value="Nuclear_transport_factor_2_euk"/>
</dbReference>
<accession>M4CJI3</accession>
<dbReference type="Pfam" id="PF02136">
    <property type="entry name" value="NTF2"/>
    <property type="match status" value="1"/>
</dbReference>
<dbReference type="SUPFAM" id="SSF54427">
    <property type="entry name" value="NTF2-like"/>
    <property type="match status" value="1"/>
</dbReference>
<dbReference type="PANTHER" id="PTHR10693">
    <property type="entry name" value="RAS GTPASE-ACTIVATING PROTEIN-BINDING PROTEIN"/>
    <property type="match status" value="1"/>
</dbReference>
<keyword evidence="7" id="KW-1185">Reference proteome</keyword>
<feature type="compositionally biased region" description="Polar residues" evidence="3">
    <location>
        <begin position="381"/>
        <end position="414"/>
    </location>
</feature>
<dbReference type="SMART" id="SM00360">
    <property type="entry name" value="RRM"/>
    <property type="match status" value="1"/>
</dbReference>
<dbReference type="Gramene" id="Bra004367.1">
    <property type="protein sequence ID" value="Bra004367.1-P"/>
    <property type="gene ID" value="Bra004367"/>
</dbReference>
<dbReference type="InterPro" id="IPR032710">
    <property type="entry name" value="NTF2-like_dom_sf"/>
</dbReference>
<reference evidence="6" key="3">
    <citation type="submission" date="2023-03" db="UniProtKB">
        <authorList>
            <consortium name="EnsemblPlants"/>
        </authorList>
    </citation>
    <scope>IDENTIFICATION</scope>
    <source>
        <strain evidence="6">cv. Chiifu-401-42</strain>
    </source>
</reference>
<dbReference type="InterPro" id="IPR039539">
    <property type="entry name" value="Ras_GTPase_bind_prot"/>
</dbReference>
<proteinExistence type="predicted"/>
<dbReference type="InterPro" id="IPR002075">
    <property type="entry name" value="NTF2_dom"/>
</dbReference>
<evidence type="ECO:0000259" key="4">
    <source>
        <dbReference type="PROSITE" id="PS50102"/>
    </source>
</evidence>
<dbReference type="PROSITE" id="PS50177">
    <property type="entry name" value="NTF2_DOMAIN"/>
    <property type="match status" value="1"/>
</dbReference>